<accession>A0A319DXM5</accession>
<proteinExistence type="predicted"/>
<protein>
    <recommendedName>
        <fullName evidence="3">Arrestin-like N-terminal domain-containing protein</fullName>
    </recommendedName>
</protein>
<dbReference type="GO" id="GO:0005886">
    <property type="term" value="C:plasma membrane"/>
    <property type="evidence" value="ECO:0007669"/>
    <property type="project" value="TreeGrafter"/>
</dbReference>
<dbReference type="GO" id="GO:0030674">
    <property type="term" value="F:protein-macromolecule adaptor activity"/>
    <property type="evidence" value="ECO:0007669"/>
    <property type="project" value="TreeGrafter"/>
</dbReference>
<gene>
    <name evidence="1" type="ORF">BO78DRAFT_422542</name>
</gene>
<dbReference type="VEuPathDB" id="FungiDB:BO78DRAFT_422542"/>
<dbReference type="GO" id="GO:0005829">
    <property type="term" value="C:cytosol"/>
    <property type="evidence" value="ECO:0007669"/>
    <property type="project" value="TreeGrafter"/>
</dbReference>
<dbReference type="GO" id="GO:0031625">
    <property type="term" value="F:ubiquitin protein ligase binding"/>
    <property type="evidence" value="ECO:0007669"/>
    <property type="project" value="TreeGrafter"/>
</dbReference>
<evidence type="ECO:0008006" key="3">
    <source>
        <dbReference type="Google" id="ProtNLM"/>
    </source>
</evidence>
<dbReference type="OrthoDB" id="3365616at2759"/>
<keyword evidence="2" id="KW-1185">Reference proteome</keyword>
<dbReference type="STRING" id="1448318.A0A319DXM5"/>
<sequence>MSCILGPILPAPPFTLDLVVDNSEHLYTNGDHISGHVVLALEAPLIKDTQQVLPQYGGCNGNRSKSLTLGPKQYAFPFSIALPRACEYCTRDLDPFQEKNCEAGSPLTKSHEMPHLSRQLPPCTGDQSSSAEIIYMLKANVVAGGILKQSIQKSLRVFFCPLVSWQPPPQAISQRRAVVLSSRHASNKTASTTTTYQVTIELSRGAYLTPGQRVPINVYVTRAGPADHNLILNDYQAMLIEETVTRVAGLPRVQRLSRILRTMSNLDQPIYLSETPLGTTMCVSDDLWAGQSLPAAITPNFETCNIQRSYKLEIRLGLNSGLERAETRILEVQFPVYIVATASAYPLPAGPPVRPRWHETLPECVYWENMNN</sequence>
<dbReference type="InterPro" id="IPR050357">
    <property type="entry name" value="Arrestin_domain-protein"/>
</dbReference>
<organism evidence="1 2">
    <name type="scientific">Aspergillus sclerotiicarbonarius (strain CBS 121057 / IBT 28362)</name>
    <dbReference type="NCBI Taxonomy" id="1448318"/>
    <lineage>
        <taxon>Eukaryota</taxon>
        <taxon>Fungi</taxon>
        <taxon>Dikarya</taxon>
        <taxon>Ascomycota</taxon>
        <taxon>Pezizomycotina</taxon>
        <taxon>Eurotiomycetes</taxon>
        <taxon>Eurotiomycetidae</taxon>
        <taxon>Eurotiales</taxon>
        <taxon>Aspergillaceae</taxon>
        <taxon>Aspergillus</taxon>
        <taxon>Aspergillus subgen. Circumdati</taxon>
    </lineage>
</organism>
<dbReference type="GO" id="GO:0070086">
    <property type="term" value="P:ubiquitin-dependent endocytosis"/>
    <property type="evidence" value="ECO:0007669"/>
    <property type="project" value="TreeGrafter"/>
</dbReference>
<dbReference type="PANTHER" id="PTHR11188:SF166">
    <property type="entry name" value="ARRESTIN (OR S-ANTIGEN), N-TERMINAL DOMAIN PROTEIN (AFU_ORTHOLOGUE AFUA_7G02050)"/>
    <property type="match status" value="1"/>
</dbReference>
<dbReference type="PANTHER" id="PTHR11188">
    <property type="entry name" value="ARRESTIN DOMAIN CONTAINING PROTEIN"/>
    <property type="match status" value="1"/>
</dbReference>
<dbReference type="AlphaFoldDB" id="A0A319DXM5"/>
<reference evidence="1 2" key="1">
    <citation type="submission" date="2018-02" db="EMBL/GenBank/DDBJ databases">
        <title>The genomes of Aspergillus section Nigri reveals drivers in fungal speciation.</title>
        <authorList>
            <consortium name="DOE Joint Genome Institute"/>
            <person name="Vesth T.C."/>
            <person name="Nybo J."/>
            <person name="Theobald S."/>
            <person name="Brandl J."/>
            <person name="Frisvad J.C."/>
            <person name="Nielsen K.F."/>
            <person name="Lyhne E.K."/>
            <person name="Kogle M.E."/>
            <person name="Kuo A."/>
            <person name="Riley R."/>
            <person name="Clum A."/>
            <person name="Nolan M."/>
            <person name="Lipzen A."/>
            <person name="Salamov A."/>
            <person name="Henrissat B."/>
            <person name="Wiebenga A."/>
            <person name="De vries R.P."/>
            <person name="Grigoriev I.V."/>
            <person name="Mortensen U.H."/>
            <person name="Andersen M.R."/>
            <person name="Baker S.E."/>
        </authorList>
    </citation>
    <scope>NUCLEOTIDE SEQUENCE [LARGE SCALE GENOMIC DNA]</scope>
    <source>
        <strain evidence="1 2">CBS 121057</strain>
    </source>
</reference>
<evidence type="ECO:0000313" key="2">
    <source>
        <dbReference type="Proteomes" id="UP000248423"/>
    </source>
</evidence>
<dbReference type="Proteomes" id="UP000248423">
    <property type="component" value="Unassembled WGS sequence"/>
</dbReference>
<name>A0A319DXM5_ASPSB</name>
<dbReference type="CDD" id="cd22952">
    <property type="entry name" value="ART10-like"/>
    <property type="match status" value="1"/>
</dbReference>
<evidence type="ECO:0000313" key="1">
    <source>
        <dbReference type="EMBL" id="PYI02497.1"/>
    </source>
</evidence>
<dbReference type="EMBL" id="KZ826394">
    <property type="protein sequence ID" value="PYI02497.1"/>
    <property type="molecule type" value="Genomic_DNA"/>
</dbReference>